<gene>
    <name evidence="2" type="ORF">LCGC14_1814650</name>
</gene>
<reference evidence="2" key="1">
    <citation type="journal article" date="2015" name="Nature">
        <title>Complex archaea that bridge the gap between prokaryotes and eukaryotes.</title>
        <authorList>
            <person name="Spang A."/>
            <person name="Saw J.H."/>
            <person name="Jorgensen S.L."/>
            <person name="Zaremba-Niedzwiedzka K."/>
            <person name="Martijn J."/>
            <person name="Lind A.E."/>
            <person name="van Eijk R."/>
            <person name="Schleper C."/>
            <person name="Guy L."/>
            <person name="Ettema T.J."/>
        </authorList>
    </citation>
    <scope>NUCLEOTIDE SEQUENCE</scope>
</reference>
<sequence>MRRLADEIATSKVPRYLRVERMGGAPPTDGQPYIFESATGKWIPGVPGDTVVHGISRHTEFNTWKVFYTDASGDEQEIAVGADGTVFTSTGASSAPAFETGAGHAHAILQDADADTKIQVEESADEDIIRFDAEGTEMMTLGKMAGIVLGTADLSGEYGVNVGALSLLGGSKTTHYGVGGKISLQGGQGRDAANDPVGYAPVLLQPNAGRVGIGTIDPATNLEVVGPNPGSVGGFQSGMFHVRGSGDAEFSNSVITGHNSYGGNKQLWYLGSVSSSNDDIAFINRQNGSFSIWVDNVEVIRVDPSGLAAFAGDVTIALNKSLATDTITEKTAAAGVTIDSVLLKDGLVDGVDVAARDHAKYTNAEAVTQAKTVKLDDFTAPDDTVDLDVSITKHGLAPKAPNDALKYLNGVGLYSVPAGGGGGAMATDVLWDAAGDLAVGTGADAAVKLPISAPAATFLNVLGLLNGETTPTYQALFDATNPVTQAHSDAAATGSATKAARRDHKHGMPAGGGGGTKEIFVPYVNGSGTPEEEDNFPTIQLTSTQRGRLIFYMPADFVSLNSIL</sequence>
<evidence type="ECO:0000313" key="2">
    <source>
        <dbReference type="EMBL" id="KKL99414.1"/>
    </source>
</evidence>
<dbReference type="EMBL" id="LAZR01017683">
    <property type="protein sequence ID" value="KKL99414.1"/>
    <property type="molecule type" value="Genomic_DNA"/>
</dbReference>
<feature type="region of interest" description="Disordered" evidence="1">
    <location>
        <begin position="488"/>
        <end position="513"/>
    </location>
</feature>
<comment type="caution">
    <text evidence="2">The sequence shown here is derived from an EMBL/GenBank/DDBJ whole genome shotgun (WGS) entry which is preliminary data.</text>
</comment>
<evidence type="ECO:0000256" key="1">
    <source>
        <dbReference type="SAM" id="MobiDB-lite"/>
    </source>
</evidence>
<proteinExistence type="predicted"/>
<organism evidence="2">
    <name type="scientific">marine sediment metagenome</name>
    <dbReference type="NCBI Taxonomy" id="412755"/>
    <lineage>
        <taxon>unclassified sequences</taxon>
        <taxon>metagenomes</taxon>
        <taxon>ecological metagenomes</taxon>
    </lineage>
</organism>
<accession>A0A0F9GKK8</accession>
<dbReference type="AlphaFoldDB" id="A0A0F9GKK8"/>
<name>A0A0F9GKK8_9ZZZZ</name>
<protein>
    <submittedName>
        <fullName evidence="2">Uncharacterized protein</fullName>
    </submittedName>
</protein>